<dbReference type="OrthoDB" id="1938112at2759"/>
<feature type="compositionally biased region" description="Polar residues" evidence="4">
    <location>
        <begin position="33"/>
        <end position="49"/>
    </location>
</feature>
<keyword evidence="2" id="KW-0433">Leucine-rich repeat</keyword>
<proteinExistence type="predicted"/>
<feature type="compositionally biased region" description="Polar residues" evidence="4">
    <location>
        <begin position="323"/>
        <end position="332"/>
    </location>
</feature>
<keyword evidence="7" id="KW-1185">Reference proteome</keyword>
<keyword evidence="3" id="KW-0677">Repeat</keyword>
<feature type="compositionally biased region" description="Polar residues" evidence="4">
    <location>
        <begin position="237"/>
        <end position="265"/>
    </location>
</feature>
<dbReference type="Proteomes" id="UP000693970">
    <property type="component" value="Unassembled WGS sequence"/>
</dbReference>
<name>A0A9K3LV58_9STRA</name>
<dbReference type="PANTHER" id="PTHR48059:SF30">
    <property type="entry name" value="OS06G0587000 PROTEIN"/>
    <property type="match status" value="1"/>
</dbReference>
<feature type="compositionally biased region" description="Basic and acidic residues" evidence="4">
    <location>
        <begin position="139"/>
        <end position="156"/>
    </location>
</feature>
<evidence type="ECO:0000313" key="7">
    <source>
        <dbReference type="Proteomes" id="UP000693970"/>
    </source>
</evidence>
<comment type="subcellular location">
    <subcellularLocation>
        <location evidence="1">Cell envelope</location>
    </subcellularLocation>
</comment>
<evidence type="ECO:0000313" key="6">
    <source>
        <dbReference type="EMBL" id="KAG7367656.1"/>
    </source>
</evidence>
<feature type="compositionally biased region" description="Low complexity" evidence="4">
    <location>
        <begin position="115"/>
        <end position="137"/>
    </location>
</feature>
<dbReference type="EMBL" id="JAGRRH010000007">
    <property type="protein sequence ID" value="KAG7367656.1"/>
    <property type="molecule type" value="Genomic_DNA"/>
</dbReference>
<evidence type="ECO:0000256" key="3">
    <source>
        <dbReference type="ARBA" id="ARBA00022737"/>
    </source>
</evidence>
<feature type="region of interest" description="Disordered" evidence="4">
    <location>
        <begin position="394"/>
        <end position="415"/>
    </location>
</feature>
<feature type="compositionally biased region" description="Low complexity" evidence="4">
    <location>
        <begin position="210"/>
        <end position="231"/>
    </location>
</feature>
<dbReference type="Pfam" id="PF00560">
    <property type="entry name" value="LRR_1"/>
    <property type="match status" value="3"/>
</dbReference>
<keyword evidence="5" id="KW-0812">Transmembrane</keyword>
<evidence type="ECO:0000256" key="4">
    <source>
        <dbReference type="SAM" id="MobiDB-lite"/>
    </source>
</evidence>
<feature type="compositionally biased region" description="Acidic residues" evidence="4">
    <location>
        <begin position="360"/>
        <end position="369"/>
    </location>
</feature>
<dbReference type="AlphaFoldDB" id="A0A9K3LV58"/>
<comment type="caution">
    <text evidence="6">The sequence shown here is derived from an EMBL/GenBank/DDBJ whole genome shotgun (WGS) entry which is preliminary data.</text>
</comment>
<evidence type="ECO:0000256" key="5">
    <source>
        <dbReference type="SAM" id="Phobius"/>
    </source>
</evidence>
<evidence type="ECO:0000256" key="2">
    <source>
        <dbReference type="ARBA" id="ARBA00022614"/>
    </source>
</evidence>
<feature type="compositionally biased region" description="Basic and acidic residues" evidence="4">
    <location>
        <begin position="398"/>
        <end position="407"/>
    </location>
</feature>
<feature type="region of interest" description="Disordered" evidence="4">
    <location>
        <begin position="1"/>
        <end position="379"/>
    </location>
</feature>
<feature type="compositionally biased region" description="Acidic residues" evidence="4">
    <location>
        <begin position="104"/>
        <end position="114"/>
    </location>
</feature>
<dbReference type="InterPro" id="IPR051848">
    <property type="entry name" value="PGIP"/>
</dbReference>
<keyword evidence="5" id="KW-0472">Membrane</keyword>
<dbReference type="InterPro" id="IPR001611">
    <property type="entry name" value="Leu-rich_rpt"/>
</dbReference>
<keyword evidence="5" id="KW-1133">Transmembrane helix</keyword>
<sequence length="958" mass="103862">MENNVSTMEESIPQPKTQHDQQHDQQLEEEHNNVSINDSDGDQYQSQIMSFIASDESIPISDIAHDDDDDDDDDIDDEDDDETETAPSIAAAAVVDTTDKTNNDVDEEEEEEEAAATGVVDVVVSATAAAPTTTTTDCKSNHDNINENEAMTKQENQDSMENEVVPHENQNNDSDHTISVPVSVPPQLLSAAAAATTEGEVDDDDEKEQVVSQPVPVQQQQQLQVEENNNVAVSLPETETTPSPSLSDTNEQPSPVSTTTFTNASDDVVVTTATTQENNDQPLLLFGTPVPKKTERTESSTRITNDDTTNGTTSNTTTDTTTVEPFQQNTPQIGGGAGDAKKSDDDDDTATQPETPEKDEFIDDDDDPLDPLVKNQHTQENPTIILSLDLLEQGQHQKSSDNDDDNKATTTTRQQGLLSSRWTQCMCILLSLILIGCIALLGYTLYALRNGQEPSFFGIDLVGWFQDKFDKTSSGNDKQPQQRPVPQADPEILAMVRDTVLLASGLNDGRFAVPEMVSLQTVLDDPTTIQYAVMAWLANDPTILNYPASKILQRYVLGCFYRSLVNNNEYDNDDENMHPILKTWMMYQDECEFWDTTGDQSTVGTTLLCDETTGQHVVAIHLENVGLTGTLAPELVLLSNSLEMIYLTENNIHGTIPSSFGKLQHLKRIQLSRNELDGTVPPELGNLQENLEVLSIGRNKLEGTIPTQLGLLTKLVEMNLAGNSLTGTVPEELNNMGALTILRLEDNNLGGLMPADMCNRTTGGMLQISLDCEEVQCSCCTGCCPTCGLGIATDTPAVPAAAASPTESPATEMLVYPIASTPATDDLDCYSINIGFSCYAPQFNIGFETSVCDPQSYDMVGVFTTSGGASLVGTQQPIENAIIWATSCTLPECSGAISSNGSLYYRNMFPEVTKAASTWPPPAADSTSYVFAMIHVNESGMATILSESIPFVVADTCP</sequence>
<feature type="compositionally biased region" description="Low complexity" evidence="4">
    <location>
        <begin position="306"/>
        <end position="322"/>
    </location>
</feature>
<feature type="compositionally biased region" description="Acidic residues" evidence="4">
    <location>
        <begin position="65"/>
        <end position="84"/>
    </location>
</feature>
<feature type="transmembrane region" description="Helical" evidence="5">
    <location>
        <begin position="428"/>
        <end position="448"/>
    </location>
</feature>
<feature type="compositionally biased region" description="Basic and acidic residues" evidence="4">
    <location>
        <begin position="17"/>
        <end position="32"/>
    </location>
</feature>
<gene>
    <name evidence="6" type="ORF">IV203_030327</name>
</gene>
<reference evidence="6" key="2">
    <citation type="submission" date="2021-04" db="EMBL/GenBank/DDBJ databases">
        <authorList>
            <person name="Podell S."/>
        </authorList>
    </citation>
    <scope>NUCLEOTIDE SEQUENCE</scope>
    <source>
        <strain evidence="6">Hildebrandi</strain>
    </source>
</reference>
<dbReference type="PANTHER" id="PTHR48059">
    <property type="entry name" value="POLYGALACTURONASE INHIBITOR 1"/>
    <property type="match status" value="1"/>
</dbReference>
<protein>
    <submittedName>
        <fullName evidence="6">Leucine rich repeat LRR-containing protein</fullName>
    </submittedName>
</protein>
<evidence type="ECO:0000256" key="1">
    <source>
        <dbReference type="ARBA" id="ARBA00004196"/>
    </source>
</evidence>
<organism evidence="6 7">
    <name type="scientific">Nitzschia inconspicua</name>
    <dbReference type="NCBI Taxonomy" id="303405"/>
    <lineage>
        <taxon>Eukaryota</taxon>
        <taxon>Sar</taxon>
        <taxon>Stramenopiles</taxon>
        <taxon>Ochrophyta</taxon>
        <taxon>Bacillariophyta</taxon>
        <taxon>Bacillariophyceae</taxon>
        <taxon>Bacillariophycidae</taxon>
        <taxon>Bacillariales</taxon>
        <taxon>Bacillariaceae</taxon>
        <taxon>Nitzschia</taxon>
    </lineage>
</organism>
<reference evidence="6" key="1">
    <citation type="journal article" date="2021" name="Sci. Rep.">
        <title>Diploid genomic architecture of Nitzschia inconspicua, an elite biomass production diatom.</title>
        <authorList>
            <person name="Oliver A."/>
            <person name="Podell S."/>
            <person name="Pinowska A."/>
            <person name="Traller J.C."/>
            <person name="Smith S.R."/>
            <person name="McClure R."/>
            <person name="Beliaev A."/>
            <person name="Bohutskyi P."/>
            <person name="Hill E.A."/>
            <person name="Rabines A."/>
            <person name="Zheng H."/>
            <person name="Allen L.Z."/>
            <person name="Kuo A."/>
            <person name="Grigoriev I.V."/>
            <person name="Allen A.E."/>
            <person name="Hazlebeck D."/>
            <person name="Allen E.E."/>
        </authorList>
    </citation>
    <scope>NUCLEOTIDE SEQUENCE</scope>
    <source>
        <strain evidence="6">Hildebrandi</strain>
    </source>
</reference>
<dbReference type="FunFam" id="3.80.10.10:FF:000041">
    <property type="entry name" value="LRR receptor-like serine/threonine-protein kinase ERECTA"/>
    <property type="match status" value="1"/>
</dbReference>
<accession>A0A9K3LV58</accession>